<accession>A0A8R1DPJ0</accession>
<name>A0A8R1DPJ0_CAEJA</name>
<protein>
    <submittedName>
        <fullName evidence="2">Uncharacterized protein</fullName>
    </submittedName>
</protein>
<organism evidence="2 3">
    <name type="scientific">Caenorhabditis japonica</name>
    <dbReference type="NCBI Taxonomy" id="281687"/>
    <lineage>
        <taxon>Eukaryota</taxon>
        <taxon>Metazoa</taxon>
        <taxon>Ecdysozoa</taxon>
        <taxon>Nematoda</taxon>
        <taxon>Chromadorea</taxon>
        <taxon>Rhabditida</taxon>
        <taxon>Rhabditina</taxon>
        <taxon>Rhabditomorpha</taxon>
        <taxon>Rhabditoidea</taxon>
        <taxon>Rhabditidae</taxon>
        <taxon>Peloderinae</taxon>
        <taxon>Caenorhabditis</taxon>
    </lineage>
</organism>
<keyword evidence="1" id="KW-0812">Transmembrane</keyword>
<dbReference type="EnsemblMetazoa" id="CJA08017.1">
    <property type="protein sequence ID" value="CJA08017.1"/>
    <property type="gene ID" value="WBGene00127221"/>
</dbReference>
<evidence type="ECO:0000313" key="3">
    <source>
        <dbReference type="Proteomes" id="UP000005237"/>
    </source>
</evidence>
<keyword evidence="3" id="KW-1185">Reference proteome</keyword>
<reference evidence="3" key="1">
    <citation type="submission" date="2010-08" db="EMBL/GenBank/DDBJ databases">
        <authorList>
            <consortium name="Caenorhabditis japonica Sequencing Consortium"/>
            <person name="Wilson R.K."/>
        </authorList>
    </citation>
    <scope>NUCLEOTIDE SEQUENCE [LARGE SCALE GENOMIC DNA]</scope>
    <source>
        <strain evidence="3">DF5081</strain>
    </source>
</reference>
<reference evidence="2" key="2">
    <citation type="submission" date="2022-06" db="UniProtKB">
        <authorList>
            <consortium name="EnsemblMetazoa"/>
        </authorList>
    </citation>
    <scope>IDENTIFICATION</scope>
    <source>
        <strain evidence="2">DF5081</strain>
    </source>
</reference>
<evidence type="ECO:0000313" key="2">
    <source>
        <dbReference type="EnsemblMetazoa" id="CJA08017.1"/>
    </source>
</evidence>
<keyword evidence="1" id="KW-0472">Membrane</keyword>
<evidence type="ECO:0000256" key="1">
    <source>
        <dbReference type="SAM" id="Phobius"/>
    </source>
</evidence>
<proteinExistence type="predicted"/>
<dbReference type="Proteomes" id="UP000005237">
    <property type="component" value="Unassembled WGS sequence"/>
</dbReference>
<dbReference type="AlphaFoldDB" id="A0A8R1DPJ0"/>
<sequence length="100" mass="11256">MNVFRLCKFFSTRSNIPYITLSADDLSQKISSRVSSEHLLPPFEDMKKIRKFKKGMMTSLGIISIGMSLAGLAILVDAEMTANQRNIEIEIRVPPRPKSV</sequence>
<feature type="transmembrane region" description="Helical" evidence="1">
    <location>
        <begin position="56"/>
        <end position="76"/>
    </location>
</feature>
<keyword evidence="1" id="KW-1133">Transmembrane helix</keyword>